<dbReference type="InterPro" id="IPR001932">
    <property type="entry name" value="PPM-type_phosphatase-like_dom"/>
</dbReference>
<dbReference type="OrthoDB" id="60843at2759"/>
<evidence type="ECO:0000259" key="2">
    <source>
        <dbReference type="PROSITE" id="PS51746"/>
    </source>
</evidence>
<sequence length="252" mass="27449">MRMIAGAFYIPKKNKLNTLGDDAHFICEEKQTIGVADGVGGWAKKGVDAGEYARELMTNAIIAIGNEPDDHGVDPKRVLTEAYYNTDAIGSSTACIITLNGHCLHIANVGDSGFLLLREGADIYRSPVQQHSFNCPYQLGKSNISDHPNLAQVFKVAVRPGDVIVVGTDGLFDNMFDHQIEDVVKMGIQEGIEPQKIAWALAEHAFHYSMEEEAPTPFAEAAKEAGMKHCGGKVDDITVIVAYIDSCYNSYL</sequence>
<comment type="similarity">
    <text evidence="1">Belongs to the PP2C family.</text>
</comment>
<protein>
    <recommendedName>
        <fullName evidence="1">Protein phosphatase</fullName>
        <ecNumber evidence="1">3.1.3.16</ecNumber>
    </recommendedName>
</protein>
<evidence type="ECO:0000256" key="1">
    <source>
        <dbReference type="RuleBase" id="RU366020"/>
    </source>
</evidence>
<dbReference type="CDD" id="cd00143">
    <property type="entry name" value="PP2Cc"/>
    <property type="match status" value="1"/>
</dbReference>
<keyword evidence="1" id="KW-0464">Manganese</keyword>
<dbReference type="PANTHER" id="PTHR12320">
    <property type="entry name" value="PROTEIN PHOSPHATASE 2C"/>
    <property type="match status" value="1"/>
</dbReference>
<dbReference type="EMBL" id="CM018033">
    <property type="protein sequence ID" value="KAA8545650.1"/>
    <property type="molecule type" value="Genomic_DNA"/>
</dbReference>
<dbReference type="Pfam" id="PF07228">
    <property type="entry name" value="SpoIIE"/>
    <property type="match status" value="1"/>
</dbReference>
<dbReference type="EC" id="3.1.3.16" evidence="1"/>
<dbReference type="PROSITE" id="PS51746">
    <property type="entry name" value="PPM_2"/>
    <property type="match status" value="1"/>
</dbReference>
<dbReference type="InterPro" id="IPR036457">
    <property type="entry name" value="PPM-type-like_dom_sf"/>
</dbReference>
<feature type="domain" description="PPM-type phosphatase" evidence="2">
    <location>
        <begin position="4"/>
        <end position="244"/>
    </location>
</feature>
<comment type="cofactor">
    <cofactor evidence="1">
        <name>Mn(2+)</name>
        <dbReference type="ChEBI" id="CHEBI:29035"/>
    </cofactor>
</comment>
<gene>
    <name evidence="3" type="ORF">F0562_020899</name>
</gene>
<dbReference type="Proteomes" id="UP000325577">
    <property type="component" value="Linkage Group LG10"/>
</dbReference>
<dbReference type="SUPFAM" id="SSF81606">
    <property type="entry name" value="PP2C-like"/>
    <property type="match status" value="1"/>
</dbReference>
<keyword evidence="1" id="KW-0378">Hydrolase</keyword>
<dbReference type="AlphaFoldDB" id="A0A5J5BU99"/>
<dbReference type="SMART" id="SM00332">
    <property type="entry name" value="PP2Cc"/>
    <property type="match status" value="1"/>
</dbReference>
<evidence type="ECO:0000313" key="3">
    <source>
        <dbReference type="EMBL" id="KAA8545650.1"/>
    </source>
</evidence>
<dbReference type="GO" id="GO:0046872">
    <property type="term" value="F:metal ion binding"/>
    <property type="evidence" value="ECO:0007669"/>
    <property type="project" value="UniProtKB-UniRule"/>
</dbReference>
<keyword evidence="4" id="KW-1185">Reference proteome</keyword>
<dbReference type="InterPro" id="IPR039123">
    <property type="entry name" value="PPTC7"/>
</dbReference>
<organism evidence="3 4">
    <name type="scientific">Nyssa sinensis</name>
    <dbReference type="NCBI Taxonomy" id="561372"/>
    <lineage>
        <taxon>Eukaryota</taxon>
        <taxon>Viridiplantae</taxon>
        <taxon>Streptophyta</taxon>
        <taxon>Embryophyta</taxon>
        <taxon>Tracheophyta</taxon>
        <taxon>Spermatophyta</taxon>
        <taxon>Magnoliopsida</taxon>
        <taxon>eudicotyledons</taxon>
        <taxon>Gunneridae</taxon>
        <taxon>Pentapetalae</taxon>
        <taxon>asterids</taxon>
        <taxon>Cornales</taxon>
        <taxon>Nyssaceae</taxon>
        <taxon>Nyssa</taxon>
    </lineage>
</organism>
<comment type="catalytic activity">
    <reaction evidence="1">
        <text>O-phospho-L-threonyl-[protein] + H2O = L-threonyl-[protein] + phosphate</text>
        <dbReference type="Rhea" id="RHEA:47004"/>
        <dbReference type="Rhea" id="RHEA-COMP:11060"/>
        <dbReference type="Rhea" id="RHEA-COMP:11605"/>
        <dbReference type="ChEBI" id="CHEBI:15377"/>
        <dbReference type="ChEBI" id="CHEBI:30013"/>
        <dbReference type="ChEBI" id="CHEBI:43474"/>
        <dbReference type="ChEBI" id="CHEBI:61977"/>
        <dbReference type="EC" id="3.1.3.16"/>
    </reaction>
</comment>
<dbReference type="GO" id="GO:0004722">
    <property type="term" value="F:protein serine/threonine phosphatase activity"/>
    <property type="evidence" value="ECO:0007669"/>
    <property type="project" value="UniProtKB-EC"/>
</dbReference>
<comment type="cofactor">
    <cofactor evidence="1">
        <name>Mg(2+)</name>
        <dbReference type="ChEBI" id="CHEBI:18420"/>
    </cofactor>
</comment>
<dbReference type="PANTHER" id="PTHR12320:SF14">
    <property type="entry name" value="PROTEIN PHOSPHATASE"/>
    <property type="match status" value="1"/>
</dbReference>
<reference evidence="3 4" key="1">
    <citation type="submission" date="2019-09" db="EMBL/GenBank/DDBJ databases">
        <title>A chromosome-level genome assembly of the Chinese tupelo Nyssa sinensis.</title>
        <authorList>
            <person name="Yang X."/>
            <person name="Kang M."/>
            <person name="Yang Y."/>
            <person name="Xiong H."/>
            <person name="Wang M."/>
            <person name="Zhang Z."/>
            <person name="Wang Z."/>
            <person name="Wu H."/>
            <person name="Ma T."/>
            <person name="Liu J."/>
            <person name="Xi Z."/>
        </authorList>
    </citation>
    <scope>NUCLEOTIDE SEQUENCE [LARGE SCALE GENOMIC DNA]</scope>
    <source>
        <strain evidence="3">J267</strain>
        <tissue evidence="3">Leaf</tissue>
    </source>
</reference>
<keyword evidence="1" id="KW-0479">Metal-binding</keyword>
<dbReference type="SMART" id="SM00331">
    <property type="entry name" value="PP2C_SIG"/>
    <property type="match status" value="1"/>
</dbReference>
<evidence type="ECO:0000313" key="4">
    <source>
        <dbReference type="Proteomes" id="UP000325577"/>
    </source>
</evidence>
<proteinExistence type="inferred from homology"/>
<dbReference type="Gene3D" id="3.60.40.10">
    <property type="entry name" value="PPM-type phosphatase domain"/>
    <property type="match status" value="2"/>
</dbReference>
<accession>A0A5J5BU99</accession>
<name>A0A5J5BU99_9ASTE</name>
<keyword evidence="1" id="KW-0904">Protein phosphatase</keyword>
<comment type="catalytic activity">
    <reaction evidence="1">
        <text>O-phospho-L-seryl-[protein] + H2O = L-seryl-[protein] + phosphate</text>
        <dbReference type="Rhea" id="RHEA:20629"/>
        <dbReference type="Rhea" id="RHEA-COMP:9863"/>
        <dbReference type="Rhea" id="RHEA-COMP:11604"/>
        <dbReference type="ChEBI" id="CHEBI:15377"/>
        <dbReference type="ChEBI" id="CHEBI:29999"/>
        <dbReference type="ChEBI" id="CHEBI:43474"/>
        <dbReference type="ChEBI" id="CHEBI:83421"/>
        <dbReference type="EC" id="3.1.3.16"/>
    </reaction>
</comment>
<keyword evidence="1" id="KW-0460">Magnesium</keyword>